<dbReference type="Proteomes" id="UP000545507">
    <property type="component" value="Unassembled WGS sequence"/>
</dbReference>
<dbReference type="RefSeq" id="WP_177137627.1">
    <property type="nucleotide sequence ID" value="NZ_VYGV01000020.1"/>
</dbReference>
<feature type="transmembrane region" description="Helical" evidence="1">
    <location>
        <begin position="62"/>
        <end position="82"/>
    </location>
</feature>
<dbReference type="AlphaFoldDB" id="A0A7Y8KZV2"/>
<organism evidence="2 3">
    <name type="scientific">Hydrogenophaga aromaticivorans</name>
    <dbReference type="NCBI Taxonomy" id="2610898"/>
    <lineage>
        <taxon>Bacteria</taxon>
        <taxon>Pseudomonadati</taxon>
        <taxon>Pseudomonadota</taxon>
        <taxon>Betaproteobacteria</taxon>
        <taxon>Burkholderiales</taxon>
        <taxon>Comamonadaceae</taxon>
        <taxon>Hydrogenophaga</taxon>
    </lineage>
</organism>
<evidence type="ECO:0000313" key="3">
    <source>
        <dbReference type="Proteomes" id="UP000545507"/>
    </source>
</evidence>
<feature type="transmembrane region" description="Helical" evidence="1">
    <location>
        <begin position="94"/>
        <end position="114"/>
    </location>
</feature>
<keyword evidence="1" id="KW-0472">Membrane</keyword>
<proteinExistence type="predicted"/>
<gene>
    <name evidence="2" type="ORF">F3K02_21110</name>
</gene>
<dbReference type="EMBL" id="VYGV01000020">
    <property type="protein sequence ID" value="NWF47731.1"/>
    <property type="molecule type" value="Genomic_DNA"/>
</dbReference>
<sequence>MRKRIYWLLPNVASARRTMDDMLLARIDERHMHFVGREDIKLSGLRAANILQTSDVVRAAQVGALIGAVLGSAAGIVVSWYLPVAGEPPQGVWVVVLAMVGLAFGTWVSSMIGVSTPSQRLRRFERAIQQGQILLMVDVPQGRVEEIESRLQTLHPEAHLEGVEPNIPAFP</sequence>
<evidence type="ECO:0000313" key="2">
    <source>
        <dbReference type="EMBL" id="NWF47731.1"/>
    </source>
</evidence>
<protein>
    <submittedName>
        <fullName evidence="2">DUF1269 domain-containing protein</fullName>
    </submittedName>
</protein>
<name>A0A7Y8KZV2_9BURK</name>
<keyword evidence="1" id="KW-1133">Transmembrane helix</keyword>
<keyword evidence="3" id="KW-1185">Reference proteome</keyword>
<reference evidence="2 3" key="1">
    <citation type="submission" date="2019-09" db="EMBL/GenBank/DDBJ databases">
        <title>Hydrogenophaga aromatica sp. nov., isolated from a para-xylene-degrading enrichment culture.</title>
        <authorList>
            <person name="Tancsics A."/>
            <person name="Banerjee S."/>
        </authorList>
    </citation>
    <scope>NUCLEOTIDE SEQUENCE [LARGE SCALE GENOMIC DNA]</scope>
    <source>
        <strain evidence="2 3">D2P1</strain>
    </source>
</reference>
<accession>A0A7Y8KZV2</accession>
<comment type="caution">
    <text evidence="2">The sequence shown here is derived from an EMBL/GenBank/DDBJ whole genome shotgun (WGS) entry which is preliminary data.</text>
</comment>
<evidence type="ECO:0000256" key="1">
    <source>
        <dbReference type="SAM" id="Phobius"/>
    </source>
</evidence>
<keyword evidence="1" id="KW-0812">Transmembrane</keyword>